<dbReference type="RefSeq" id="WP_152839175.1">
    <property type="nucleotide sequence ID" value="NZ_WHUG01000006.1"/>
</dbReference>
<evidence type="ECO:0000256" key="3">
    <source>
        <dbReference type="SAM" id="MobiDB-lite"/>
    </source>
</evidence>
<dbReference type="SMART" id="SM00342">
    <property type="entry name" value="HTH_ARAC"/>
    <property type="match status" value="1"/>
</dbReference>
<organism evidence="5 6">
    <name type="scientific">Rugamonas aquatica</name>
    <dbReference type="NCBI Taxonomy" id="2743357"/>
    <lineage>
        <taxon>Bacteria</taxon>
        <taxon>Pseudomonadati</taxon>
        <taxon>Pseudomonadota</taxon>
        <taxon>Betaproteobacteria</taxon>
        <taxon>Burkholderiales</taxon>
        <taxon>Oxalobacteraceae</taxon>
        <taxon>Telluria group</taxon>
        <taxon>Rugamonas</taxon>
    </lineage>
</organism>
<dbReference type="Proteomes" id="UP000440498">
    <property type="component" value="Unassembled WGS sequence"/>
</dbReference>
<dbReference type="PANTHER" id="PTHR43130:SF3">
    <property type="entry name" value="HTH-TYPE TRANSCRIPTIONAL REGULATOR RV1931C"/>
    <property type="match status" value="1"/>
</dbReference>
<dbReference type="PROSITE" id="PS01124">
    <property type="entry name" value="HTH_ARAC_FAMILY_2"/>
    <property type="match status" value="1"/>
</dbReference>
<dbReference type="InterPro" id="IPR009057">
    <property type="entry name" value="Homeodomain-like_sf"/>
</dbReference>
<dbReference type="InterPro" id="IPR052158">
    <property type="entry name" value="INH-QAR"/>
</dbReference>
<dbReference type="Gene3D" id="1.10.10.60">
    <property type="entry name" value="Homeodomain-like"/>
    <property type="match status" value="1"/>
</dbReference>
<dbReference type="InterPro" id="IPR002818">
    <property type="entry name" value="DJ-1/PfpI"/>
</dbReference>
<dbReference type="SUPFAM" id="SSF52317">
    <property type="entry name" value="Class I glutamine amidotransferase-like"/>
    <property type="match status" value="1"/>
</dbReference>
<comment type="caution">
    <text evidence="5">The sequence shown here is derived from an EMBL/GenBank/DDBJ whole genome shotgun (WGS) entry which is preliminary data.</text>
</comment>
<accession>A0A6A7N4V5</accession>
<name>A0A6A7N4V5_9BURK</name>
<keyword evidence="1" id="KW-0805">Transcription regulation</keyword>
<dbReference type="InterPro" id="IPR018060">
    <property type="entry name" value="HTH_AraC"/>
</dbReference>
<dbReference type="InterPro" id="IPR029062">
    <property type="entry name" value="Class_I_gatase-like"/>
</dbReference>
<feature type="compositionally biased region" description="Basic residues" evidence="3">
    <location>
        <begin position="206"/>
        <end position="215"/>
    </location>
</feature>
<dbReference type="CDD" id="cd03137">
    <property type="entry name" value="GATase1_AraC_1"/>
    <property type="match status" value="1"/>
</dbReference>
<dbReference type="GO" id="GO:0043565">
    <property type="term" value="F:sequence-specific DNA binding"/>
    <property type="evidence" value="ECO:0007669"/>
    <property type="project" value="InterPro"/>
</dbReference>
<dbReference type="EMBL" id="WHUG01000006">
    <property type="protein sequence ID" value="MQA39938.1"/>
    <property type="molecule type" value="Genomic_DNA"/>
</dbReference>
<dbReference type="AlphaFoldDB" id="A0A6A7N4V5"/>
<evidence type="ECO:0000256" key="2">
    <source>
        <dbReference type="ARBA" id="ARBA00023163"/>
    </source>
</evidence>
<proteinExistence type="predicted"/>
<evidence type="ECO:0000256" key="1">
    <source>
        <dbReference type="ARBA" id="ARBA00023015"/>
    </source>
</evidence>
<evidence type="ECO:0000313" key="6">
    <source>
        <dbReference type="Proteomes" id="UP000440498"/>
    </source>
</evidence>
<evidence type="ECO:0000259" key="4">
    <source>
        <dbReference type="PROSITE" id="PS01124"/>
    </source>
</evidence>
<gene>
    <name evidence="5" type="primary">ftrA</name>
    <name evidence="5" type="ORF">GEV02_17440</name>
</gene>
<evidence type="ECO:0000313" key="5">
    <source>
        <dbReference type="EMBL" id="MQA39938.1"/>
    </source>
</evidence>
<feature type="domain" description="HTH araC/xylS-type" evidence="4">
    <location>
        <begin position="224"/>
        <end position="322"/>
    </location>
</feature>
<dbReference type="Gene3D" id="3.40.50.880">
    <property type="match status" value="1"/>
</dbReference>
<dbReference type="SUPFAM" id="SSF46689">
    <property type="entry name" value="Homeodomain-like"/>
    <property type="match status" value="2"/>
</dbReference>
<dbReference type="GO" id="GO:0003700">
    <property type="term" value="F:DNA-binding transcription factor activity"/>
    <property type="evidence" value="ECO:0007669"/>
    <property type="project" value="InterPro"/>
</dbReference>
<keyword evidence="6" id="KW-1185">Reference proteome</keyword>
<dbReference type="Pfam" id="PF12833">
    <property type="entry name" value="HTH_18"/>
    <property type="match status" value="1"/>
</dbReference>
<protein>
    <submittedName>
        <fullName evidence="5">Transcriptional regulator FtrA</fullName>
    </submittedName>
</protein>
<sequence length="327" mass="36640">MDDDLKKNQLVVALAYDRLGTFEFGCVTEIFALPRPELDVDWYRFEVCSAERGMLRSSGGMQFAAPHTLDMLDQADTIIIPGWRDPDEAPPAALLDKLRAAHARGARLCSICSGAFVLAWAGLLDGRRATTHWRLAEKLKRRFPAIEIEPNALYVDEGQILTSAGSAAGLDLMLYLVAMDYGHGVAARVAQRLIVQPHRDGAQAQRGRRPVHSHRHGDERGRLDKLIEELKDNLNQPHTLATLAREAAMSPRTLQRQFHETTGLSPYEWLLRERVSLAKQMLETPRATLAHICERAGFCSEESFRHHFRRLAGVSPSGYRRAFRAAG</sequence>
<reference evidence="5 6" key="1">
    <citation type="submission" date="2019-10" db="EMBL/GenBank/DDBJ databases">
        <title>Two novel species isolated from a subtropical stream in China.</title>
        <authorList>
            <person name="Lu H."/>
        </authorList>
    </citation>
    <scope>NUCLEOTIDE SEQUENCE [LARGE SCALE GENOMIC DNA]</scope>
    <source>
        <strain evidence="5 6">FT29W</strain>
    </source>
</reference>
<dbReference type="Pfam" id="PF01965">
    <property type="entry name" value="DJ-1_PfpI"/>
    <property type="match status" value="1"/>
</dbReference>
<keyword evidence="2" id="KW-0804">Transcription</keyword>
<feature type="region of interest" description="Disordered" evidence="3">
    <location>
        <begin position="198"/>
        <end position="221"/>
    </location>
</feature>
<dbReference type="PANTHER" id="PTHR43130">
    <property type="entry name" value="ARAC-FAMILY TRANSCRIPTIONAL REGULATOR"/>
    <property type="match status" value="1"/>
</dbReference>
<dbReference type="NCBIfam" id="NF006902">
    <property type="entry name" value="PRK09393.1"/>
    <property type="match status" value="1"/>
</dbReference>